<dbReference type="Proteomes" id="UP001295423">
    <property type="component" value="Unassembled WGS sequence"/>
</dbReference>
<dbReference type="AlphaFoldDB" id="A0AAD2FU58"/>
<organism evidence="2 3">
    <name type="scientific">Cylindrotheca closterium</name>
    <dbReference type="NCBI Taxonomy" id="2856"/>
    <lineage>
        <taxon>Eukaryota</taxon>
        <taxon>Sar</taxon>
        <taxon>Stramenopiles</taxon>
        <taxon>Ochrophyta</taxon>
        <taxon>Bacillariophyta</taxon>
        <taxon>Bacillariophyceae</taxon>
        <taxon>Bacillariophycidae</taxon>
        <taxon>Bacillariales</taxon>
        <taxon>Bacillariaceae</taxon>
        <taxon>Cylindrotheca</taxon>
    </lineage>
</organism>
<gene>
    <name evidence="2" type="ORF">CYCCA115_LOCUS14186</name>
</gene>
<dbReference type="EMBL" id="CAKOGP040001836">
    <property type="protein sequence ID" value="CAJ1953587.1"/>
    <property type="molecule type" value="Genomic_DNA"/>
</dbReference>
<comment type="caution">
    <text evidence="2">The sequence shown here is derived from an EMBL/GenBank/DDBJ whole genome shotgun (WGS) entry which is preliminary data.</text>
</comment>
<evidence type="ECO:0000313" key="2">
    <source>
        <dbReference type="EMBL" id="CAJ1953587.1"/>
    </source>
</evidence>
<feature type="region of interest" description="Disordered" evidence="1">
    <location>
        <begin position="179"/>
        <end position="288"/>
    </location>
</feature>
<keyword evidence="3" id="KW-1185">Reference proteome</keyword>
<feature type="region of interest" description="Disordered" evidence="1">
    <location>
        <begin position="120"/>
        <end position="157"/>
    </location>
</feature>
<feature type="compositionally biased region" description="Basic and acidic residues" evidence="1">
    <location>
        <begin position="194"/>
        <end position="205"/>
    </location>
</feature>
<protein>
    <submittedName>
        <fullName evidence="2">Uncharacterized protein</fullName>
    </submittedName>
</protein>
<feature type="compositionally biased region" description="Polar residues" evidence="1">
    <location>
        <begin position="179"/>
        <end position="193"/>
    </location>
</feature>
<evidence type="ECO:0000256" key="1">
    <source>
        <dbReference type="SAM" id="MobiDB-lite"/>
    </source>
</evidence>
<reference evidence="2" key="1">
    <citation type="submission" date="2023-08" db="EMBL/GenBank/DDBJ databases">
        <authorList>
            <person name="Audoor S."/>
            <person name="Bilcke G."/>
        </authorList>
    </citation>
    <scope>NUCLEOTIDE SEQUENCE</scope>
</reference>
<feature type="region of interest" description="Disordered" evidence="1">
    <location>
        <begin position="1"/>
        <end position="78"/>
    </location>
</feature>
<evidence type="ECO:0000313" key="3">
    <source>
        <dbReference type="Proteomes" id="UP001295423"/>
    </source>
</evidence>
<feature type="compositionally biased region" description="Polar residues" evidence="1">
    <location>
        <begin position="253"/>
        <end position="264"/>
    </location>
</feature>
<sequence length="288" mass="32210">MELPSTQGPHEEHAHDSSCTTNSPKSPVDTFSWERSAVKPPTPNIIFSEEDVQGETSMNTYRRKSYNDARGPAKKPQRVFTARVSMAGKQARRYANDDDNIFSIVEEEEKPRMAKLERIPRSHIQLETTTSTTATTTANKPSMRRPRHSLPNLPSNTTSLLQKEVRISQFDVSNTSVFRRSAAGRQSQLSPTRTGREARFGRQRELSPPLTKKNNLVSERRKVFSSPTNKSPTAVIKPPRRLDSWLPPPPLGQKSQPGTPSTVCSGDEWSFASWTDTPAAESKKSLIP</sequence>
<accession>A0AAD2FU58</accession>
<feature type="compositionally biased region" description="Low complexity" evidence="1">
    <location>
        <begin position="128"/>
        <end position="138"/>
    </location>
</feature>
<name>A0AAD2FU58_9STRA</name>
<proteinExistence type="predicted"/>